<protein>
    <submittedName>
        <fullName evidence="1">Uncharacterized protein</fullName>
    </submittedName>
</protein>
<dbReference type="EMBL" id="VSSQ01001251">
    <property type="protein sequence ID" value="MPM06679.1"/>
    <property type="molecule type" value="Genomic_DNA"/>
</dbReference>
<dbReference type="AlphaFoldDB" id="A0A644WSK6"/>
<evidence type="ECO:0000313" key="1">
    <source>
        <dbReference type="EMBL" id="MPM06679.1"/>
    </source>
</evidence>
<comment type="caution">
    <text evidence="1">The sequence shown here is derived from an EMBL/GenBank/DDBJ whole genome shotgun (WGS) entry which is preliminary data.</text>
</comment>
<proteinExistence type="predicted"/>
<name>A0A644WSK6_9ZZZZ</name>
<gene>
    <name evidence="1" type="ORF">SDC9_52981</name>
</gene>
<sequence length="200" mass="21469">MLYFSCEGEHLGPLGLLRAHGCVPRPAVAYDLRYVGPCLHVIDVRGASPEPGVGRKRRAGTGHAPAPLYGCHEGSLLAADESPGTLLDVDLERKAAFHDVFTKEAVLLRLGHGRLQPLDRKGILCPAVDIPFVGAHGVCAQHHALDDTVRIPLEDRTVHERSGIALVRVADDVFLVAFRGGTEAPLETRRESSAPTAPET</sequence>
<accession>A0A644WSK6</accession>
<reference evidence="1" key="1">
    <citation type="submission" date="2019-08" db="EMBL/GenBank/DDBJ databases">
        <authorList>
            <person name="Kucharzyk K."/>
            <person name="Murdoch R.W."/>
            <person name="Higgins S."/>
            <person name="Loffler F."/>
        </authorList>
    </citation>
    <scope>NUCLEOTIDE SEQUENCE</scope>
</reference>
<organism evidence="1">
    <name type="scientific">bioreactor metagenome</name>
    <dbReference type="NCBI Taxonomy" id="1076179"/>
    <lineage>
        <taxon>unclassified sequences</taxon>
        <taxon>metagenomes</taxon>
        <taxon>ecological metagenomes</taxon>
    </lineage>
</organism>